<dbReference type="OrthoDB" id="10056939at2759"/>
<feature type="region of interest" description="Disordered" evidence="7">
    <location>
        <begin position="371"/>
        <end position="406"/>
    </location>
</feature>
<dbReference type="InterPro" id="IPR017970">
    <property type="entry name" value="Homeobox_CS"/>
</dbReference>
<feature type="compositionally biased region" description="Polar residues" evidence="7">
    <location>
        <begin position="428"/>
        <end position="438"/>
    </location>
</feature>
<dbReference type="GO" id="GO:0005634">
    <property type="term" value="C:nucleus"/>
    <property type="evidence" value="ECO:0007669"/>
    <property type="project" value="UniProtKB-SubCell"/>
</dbReference>
<keyword evidence="3 6" id="KW-0238">DNA-binding</keyword>
<protein>
    <submittedName>
        <fullName evidence="13">Homeobox domain-containing protein</fullName>
    </submittedName>
</protein>
<dbReference type="GO" id="GO:0030182">
    <property type="term" value="P:neuron differentiation"/>
    <property type="evidence" value="ECO:0007669"/>
    <property type="project" value="TreeGrafter"/>
</dbReference>
<dbReference type="EMBL" id="CABIJS010000588">
    <property type="protein sequence ID" value="VUZ53976.1"/>
    <property type="molecule type" value="Genomic_DNA"/>
</dbReference>
<organism evidence="13">
    <name type="scientific">Hymenolepis diminuta</name>
    <name type="common">Rat tapeworm</name>
    <dbReference type="NCBI Taxonomy" id="6216"/>
    <lineage>
        <taxon>Eukaryota</taxon>
        <taxon>Metazoa</taxon>
        <taxon>Spiralia</taxon>
        <taxon>Lophotrochozoa</taxon>
        <taxon>Platyhelminthes</taxon>
        <taxon>Cestoda</taxon>
        <taxon>Eucestoda</taxon>
        <taxon>Cyclophyllidea</taxon>
        <taxon>Hymenolepididae</taxon>
        <taxon>Hymenolepis</taxon>
    </lineage>
</organism>
<feature type="compositionally biased region" description="Basic and acidic residues" evidence="7">
    <location>
        <begin position="379"/>
        <end position="396"/>
    </location>
</feature>
<feature type="region of interest" description="Disordered" evidence="7">
    <location>
        <begin position="418"/>
        <end position="438"/>
    </location>
</feature>
<dbReference type="InterPro" id="IPR001356">
    <property type="entry name" value="HD"/>
</dbReference>
<dbReference type="PROSITE" id="PS00027">
    <property type="entry name" value="HOMEOBOX_1"/>
    <property type="match status" value="1"/>
</dbReference>
<accession>A0A0R3SUN3</accession>
<dbReference type="EMBL" id="UYSG01011239">
    <property type="protein sequence ID" value="VDL61536.1"/>
    <property type="molecule type" value="Genomic_DNA"/>
</dbReference>
<dbReference type="GO" id="GO:0000978">
    <property type="term" value="F:RNA polymerase II cis-regulatory region sequence-specific DNA binding"/>
    <property type="evidence" value="ECO:0007669"/>
    <property type="project" value="TreeGrafter"/>
</dbReference>
<feature type="domain" description="Homeobox" evidence="8">
    <location>
        <begin position="301"/>
        <end position="364"/>
    </location>
</feature>
<evidence type="ECO:0000259" key="8">
    <source>
        <dbReference type="PROSITE" id="PS50071"/>
    </source>
</evidence>
<sequence>MSESIAFKYNPQLFSAPQTTCGFNEMFHTGRNSMPSYQDLSQILPNYPSHLSGPSNKFYCKSDENFHLKTQTEDTWDQEQNTVYGNLNSDQDKQCHKRITYDIHPPLPPPPIATTNYSPEYLPRTSQGTATNSTEGTPGDFQQLTPPLPNEGQMPLRRNSPMNIGGNHAQDAHYQNHYQHTGGEFEMNSASYSRNHYMQGVPINEYSHYEYSRQPHLSLHGSTVYNSVSYGPESFNPSMSNSEYSYNASQNYMHGHSASITPMPQYQGYIPRSHNGIDDYATSSYDEIASQNLPPPRMHQQIDGPRRKNASRKATATLKEWLNDHKSNPYPTKTEKSALATMTGMSSSQISTWFANARRRLKKENKMTWAPRTTNTTEPRPRITDMVRPDPPERTRSPLGNSERGESIVRHFPFLYPEFSHAHPPQPSTSFPPNQSLQ</sequence>
<keyword evidence="4 6" id="KW-0371">Homeobox</keyword>
<feature type="compositionally biased region" description="Polar residues" evidence="7">
    <location>
        <begin position="113"/>
        <end position="145"/>
    </location>
</feature>
<evidence type="ECO:0000256" key="2">
    <source>
        <dbReference type="ARBA" id="ARBA00008446"/>
    </source>
</evidence>
<proteinExistence type="inferred from homology"/>
<evidence type="ECO:0000256" key="4">
    <source>
        <dbReference type="ARBA" id="ARBA00023155"/>
    </source>
</evidence>
<evidence type="ECO:0000256" key="1">
    <source>
        <dbReference type="ARBA" id="ARBA00004123"/>
    </source>
</evidence>
<dbReference type="Pfam" id="PF05920">
    <property type="entry name" value="Homeobox_KN"/>
    <property type="match status" value="1"/>
</dbReference>
<dbReference type="InterPro" id="IPR009057">
    <property type="entry name" value="Homeodomain-like_sf"/>
</dbReference>
<dbReference type="STRING" id="6216.A0A0R3SUN3"/>
<evidence type="ECO:0000313" key="9">
    <source>
        <dbReference type="EMBL" id="VDL61536.1"/>
    </source>
</evidence>
<comment type="similarity">
    <text evidence="2">Belongs to the TALE/IRO homeobox family.</text>
</comment>
<dbReference type="InterPro" id="IPR008422">
    <property type="entry name" value="KN_HD"/>
</dbReference>
<dbReference type="GO" id="GO:0048468">
    <property type="term" value="P:cell development"/>
    <property type="evidence" value="ECO:0007669"/>
    <property type="project" value="TreeGrafter"/>
</dbReference>
<reference evidence="10 12" key="3">
    <citation type="submission" date="2019-07" db="EMBL/GenBank/DDBJ databases">
        <authorList>
            <person name="Jastrzebski P J."/>
            <person name="Paukszto L."/>
            <person name="Jastrzebski P J."/>
        </authorList>
    </citation>
    <scope>NUCLEOTIDE SEQUENCE [LARGE SCALE GENOMIC DNA]</scope>
    <source>
        <strain evidence="10 12">WMS-il1</strain>
    </source>
</reference>
<evidence type="ECO:0000256" key="7">
    <source>
        <dbReference type="SAM" id="MobiDB-lite"/>
    </source>
</evidence>
<feature type="DNA-binding region" description="Homeobox" evidence="6">
    <location>
        <begin position="303"/>
        <end position="365"/>
    </location>
</feature>
<dbReference type="PANTHER" id="PTHR11211:SF40">
    <property type="entry name" value="MIRROR, ISOFORM C"/>
    <property type="match status" value="1"/>
</dbReference>
<evidence type="ECO:0000313" key="10">
    <source>
        <dbReference type="EMBL" id="VUZ53976.1"/>
    </source>
</evidence>
<dbReference type="Proteomes" id="UP000321570">
    <property type="component" value="Unassembled WGS sequence"/>
</dbReference>
<name>A0A0R3SUN3_HYMDI</name>
<dbReference type="Gene3D" id="1.10.10.60">
    <property type="entry name" value="Homeodomain-like"/>
    <property type="match status" value="1"/>
</dbReference>
<reference evidence="9 11" key="2">
    <citation type="submission" date="2018-11" db="EMBL/GenBank/DDBJ databases">
        <authorList>
            <consortium name="Pathogen Informatics"/>
        </authorList>
    </citation>
    <scope>NUCLEOTIDE SEQUENCE [LARGE SCALE GENOMIC DNA]</scope>
</reference>
<dbReference type="AlphaFoldDB" id="A0A0R3SUN3"/>
<evidence type="ECO:0000256" key="6">
    <source>
        <dbReference type="PROSITE-ProRule" id="PRU00108"/>
    </source>
</evidence>
<gene>
    <name evidence="9" type="ORF">HDID_LOCUS9218</name>
    <name evidence="10" type="ORF">WMSIL1_LOCUS12183</name>
</gene>
<dbReference type="PANTHER" id="PTHR11211">
    <property type="entry name" value="IROQUOIS-CLASS HOMEODOMAIN PROTEIN IRX"/>
    <property type="match status" value="1"/>
</dbReference>
<dbReference type="GO" id="GO:0000981">
    <property type="term" value="F:DNA-binding transcription factor activity, RNA polymerase II-specific"/>
    <property type="evidence" value="ECO:0007669"/>
    <property type="project" value="InterPro"/>
</dbReference>
<dbReference type="PROSITE" id="PS50071">
    <property type="entry name" value="HOMEOBOX_2"/>
    <property type="match status" value="1"/>
</dbReference>
<feature type="region of interest" description="Disordered" evidence="7">
    <location>
        <begin position="102"/>
        <end position="147"/>
    </location>
</feature>
<evidence type="ECO:0000313" key="13">
    <source>
        <dbReference type="WBParaSite" id="HDID_0000922001-mRNA-1"/>
    </source>
</evidence>
<reference evidence="13" key="1">
    <citation type="submission" date="2017-02" db="UniProtKB">
        <authorList>
            <consortium name="WormBaseParasite"/>
        </authorList>
    </citation>
    <scope>IDENTIFICATION</scope>
</reference>
<comment type="subcellular location">
    <subcellularLocation>
        <location evidence="1 6">Nucleus</location>
    </subcellularLocation>
</comment>
<dbReference type="Proteomes" id="UP000274504">
    <property type="component" value="Unassembled WGS sequence"/>
</dbReference>
<dbReference type="SUPFAM" id="SSF46689">
    <property type="entry name" value="Homeodomain-like"/>
    <property type="match status" value="1"/>
</dbReference>
<keyword evidence="12" id="KW-1185">Reference proteome</keyword>
<evidence type="ECO:0000313" key="12">
    <source>
        <dbReference type="Proteomes" id="UP000321570"/>
    </source>
</evidence>
<dbReference type="CDD" id="cd00086">
    <property type="entry name" value="homeodomain"/>
    <property type="match status" value="1"/>
</dbReference>
<evidence type="ECO:0000256" key="3">
    <source>
        <dbReference type="ARBA" id="ARBA00023125"/>
    </source>
</evidence>
<evidence type="ECO:0000313" key="11">
    <source>
        <dbReference type="Proteomes" id="UP000274504"/>
    </source>
</evidence>
<dbReference type="WBParaSite" id="HDID_0000922001-mRNA-1">
    <property type="protein sequence ID" value="HDID_0000922001-mRNA-1"/>
    <property type="gene ID" value="HDID_0000922001"/>
</dbReference>
<evidence type="ECO:0000256" key="5">
    <source>
        <dbReference type="ARBA" id="ARBA00023242"/>
    </source>
</evidence>
<dbReference type="SMART" id="SM00389">
    <property type="entry name" value="HOX"/>
    <property type="match status" value="1"/>
</dbReference>
<keyword evidence="5 6" id="KW-0539">Nucleus</keyword>